<dbReference type="Gene3D" id="3.40.50.300">
    <property type="entry name" value="P-loop containing nucleotide triphosphate hydrolases"/>
    <property type="match status" value="1"/>
</dbReference>
<dbReference type="InterPro" id="IPR027417">
    <property type="entry name" value="P-loop_NTPase"/>
</dbReference>
<comment type="caution">
    <text evidence="1">The sequence shown here is derived from an EMBL/GenBank/DDBJ whole genome shotgun (WGS) entry which is preliminary data.</text>
</comment>
<dbReference type="EMBL" id="JBBWWQ010000003">
    <property type="protein sequence ID" value="KAK8951567.1"/>
    <property type="molecule type" value="Genomic_DNA"/>
</dbReference>
<dbReference type="InterPro" id="IPR052796">
    <property type="entry name" value="Nod_factor_sulfotransferase"/>
</dbReference>
<evidence type="ECO:0000313" key="1">
    <source>
        <dbReference type="EMBL" id="KAK8951567.1"/>
    </source>
</evidence>
<dbReference type="SUPFAM" id="SSF52540">
    <property type="entry name" value="P-loop containing nucleoside triphosphate hydrolases"/>
    <property type="match status" value="1"/>
</dbReference>
<dbReference type="AlphaFoldDB" id="A0AAP0GCN2"/>
<gene>
    <name evidence="1" type="ORF">KSP39_PZI003410</name>
</gene>
<sequence>MSEDRCSPNKRSGSKWFEALLDSHDDIRSRGEIFRDVGRRCNMTVIRKVLDKLFGRSKKNCFYAVGFKWMLNQGVLDNHEEIVDYFNRRGVSLVLLFRRNHLRRLVSLKANNHDGIAKDVNGTHRAHVFSKEEAEILGKYKPKLYIKGLIPTLEHMERLATDTLNNFRSTRHMLVYYEDLVRNQTKMNEVLEFLKVPQRKLISGHVKIHTRPLAQQVGNWRDVVKAIMRTKYRGLITVND</sequence>
<name>A0AAP0GCN2_9ASPA</name>
<organism evidence="1 2">
    <name type="scientific">Platanthera zijinensis</name>
    <dbReference type="NCBI Taxonomy" id="2320716"/>
    <lineage>
        <taxon>Eukaryota</taxon>
        <taxon>Viridiplantae</taxon>
        <taxon>Streptophyta</taxon>
        <taxon>Embryophyta</taxon>
        <taxon>Tracheophyta</taxon>
        <taxon>Spermatophyta</taxon>
        <taxon>Magnoliopsida</taxon>
        <taxon>Liliopsida</taxon>
        <taxon>Asparagales</taxon>
        <taxon>Orchidaceae</taxon>
        <taxon>Orchidoideae</taxon>
        <taxon>Orchideae</taxon>
        <taxon>Orchidinae</taxon>
        <taxon>Platanthera</taxon>
    </lineage>
</organism>
<dbReference type="Proteomes" id="UP001418222">
    <property type="component" value="Unassembled WGS sequence"/>
</dbReference>
<accession>A0AAP0GCN2</accession>
<proteinExistence type="predicted"/>
<evidence type="ECO:0008006" key="3">
    <source>
        <dbReference type="Google" id="ProtNLM"/>
    </source>
</evidence>
<dbReference type="PANTHER" id="PTHR32175:SF26">
    <property type="entry name" value="PROTEIN, PUTATIVE, EXPRESSED-RELATED"/>
    <property type="match status" value="1"/>
</dbReference>
<reference evidence="1 2" key="1">
    <citation type="journal article" date="2022" name="Nat. Plants">
        <title>Genomes of leafy and leafless Platanthera orchids illuminate the evolution of mycoheterotrophy.</title>
        <authorList>
            <person name="Li M.H."/>
            <person name="Liu K.W."/>
            <person name="Li Z."/>
            <person name="Lu H.C."/>
            <person name="Ye Q.L."/>
            <person name="Zhang D."/>
            <person name="Wang J.Y."/>
            <person name="Li Y.F."/>
            <person name="Zhong Z.M."/>
            <person name="Liu X."/>
            <person name="Yu X."/>
            <person name="Liu D.K."/>
            <person name="Tu X.D."/>
            <person name="Liu B."/>
            <person name="Hao Y."/>
            <person name="Liao X.Y."/>
            <person name="Jiang Y.T."/>
            <person name="Sun W.H."/>
            <person name="Chen J."/>
            <person name="Chen Y.Q."/>
            <person name="Ai Y."/>
            <person name="Zhai J.W."/>
            <person name="Wu S.S."/>
            <person name="Zhou Z."/>
            <person name="Hsiao Y.Y."/>
            <person name="Wu W.L."/>
            <person name="Chen Y.Y."/>
            <person name="Lin Y.F."/>
            <person name="Hsu J.L."/>
            <person name="Li C.Y."/>
            <person name="Wang Z.W."/>
            <person name="Zhao X."/>
            <person name="Zhong W.Y."/>
            <person name="Ma X.K."/>
            <person name="Ma L."/>
            <person name="Huang J."/>
            <person name="Chen G.Z."/>
            <person name="Huang M.Z."/>
            <person name="Huang L."/>
            <person name="Peng D.H."/>
            <person name="Luo Y.B."/>
            <person name="Zou S.Q."/>
            <person name="Chen S.P."/>
            <person name="Lan S."/>
            <person name="Tsai W.C."/>
            <person name="Van de Peer Y."/>
            <person name="Liu Z.J."/>
        </authorList>
    </citation>
    <scope>NUCLEOTIDE SEQUENCE [LARGE SCALE GENOMIC DNA]</scope>
    <source>
        <strain evidence="1">Lor287</strain>
    </source>
</reference>
<evidence type="ECO:0000313" key="2">
    <source>
        <dbReference type="Proteomes" id="UP001418222"/>
    </source>
</evidence>
<protein>
    <recommendedName>
        <fullName evidence="3">Sulfotransferase</fullName>
    </recommendedName>
</protein>
<keyword evidence="2" id="KW-1185">Reference proteome</keyword>
<dbReference type="PANTHER" id="PTHR32175">
    <property type="entry name" value="PROTEIN, PUTATIVE, EXPRESSED-RELATED"/>
    <property type="match status" value="1"/>
</dbReference>